<evidence type="ECO:0000256" key="1">
    <source>
        <dbReference type="SAM" id="MobiDB-lite"/>
    </source>
</evidence>
<evidence type="ECO:0000313" key="2">
    <source>
        <dbReference type="EMBL" id="KAL2057402.1"/>
    </source>
</evidence>
<name>A0ABR4BHW3_9LECA</name>
<accession>A0ABR4BHW3</accession>
<dbReference type="EMBL" id="JBHFEH010000005">
    <property type="protein sequence ID" value="KAL2057402.1"/>
    <property type="molecule type" value="Genomic_DNA"/>
</dbReference>
<proteinExistence type="predicted"/>
<organism evidence="2 3">
    <name type="scientific">Lepraria finkii</name>
    <dbReference type="NCBI Taxonomy" id="1340010"/>
    <lineage>
        <taxon>Eukaryota</taxon>
        <taxon>Fungi</taxon>
        <taxon>Dikarya</taxon>
        <taxon>Ascomycota</taxon>
        <taxon>Pezizomycotina</taxon>
        <taxon>Lecanoromycetes</taxon>
        <taxon>OSLEUM clade</taxon>
        <taxon>Lecanoromycetidae</taxon>
        <taxon>Lecanorales</taxon>
        <taxon>Lecanorineae</taxon>
        <taxon>Stereocaulaceae</taxon>
        <taxon>Lepraria</taxon>
    </lineage>
</organism>
<comment type="caution">
    <text evidence="2">The sequence shown here is derived from an EMBL/GenBank/DDBJ whole genome shotgun (WGS) entry which is preliminary data.</text>
</comment>
<dbReference type="Proteomes" id="UP001590951">
    <property type="component" value="Unassembled WGS sequence"/>
</dbReference>
<reference evidence="2 3" key="1">
    <citation type="submission" date="2024-09" db="EMBL/GenBank/DDBJ databases">
        <title>Rethinking Asexuality: The Enigmatic Case of Functional Sexual Genes in Lepraria (Stereocaulaceae).</title>
        <authorList>
            <person name="Doellman M."/>
            <person name="Sun Y."/>
            <person name="Barcenas-Pena A."/>
            <person name="Lumbsch H.T."/>
            <person name="Grewe F."/>
        </authorList>
    </citation>
    <scope>NUCLEOTIDE SEQUENCE [LARGE SCALE GENOMIC DNA]</scope>
    <source>
        <strain evidence="2 3">Grewe 0041</strain>
    </source>
</reference>
<protein>
    <submittedName>
        <fullName evidence="2">Uncharacterized protein</fullName>
    </submittedName>
</protein>
<feature type="compositionally biased region" description="Polar residues" evidence="1">
    <location>
        <begin position="18"/>
        <end position="31"/>
    </location>
</feature>
<feature type="region of interest" description="Disordered" evidence="1">
    <location>
        <begin position="1"/>
        <end position="31"/>
    </location>
</feature>
<gene>
    <name evidence="2" type="ORF">ABVK25_002455</name>
</gene>
<keyword evidence="3" id="KW-1185">Reference proteome</keyword>
<evidence type="ECO:0000313" key="3">
    <source>
        <dbReference type="Proteomes" id="UP001590951"/>
    </source>
</evidence>
<sequence>MPPARYLHGGAASEHPLPNTNASNKASYGEQIQSTVGKLPTLIGKGLSPQEPHGTLIICGGLSSLSSSLNDTWVFNIILRTPWQTSLALIHNRL</sequence>